<feature type="transmembrane region" description="Helical" evidence="2">
    <location>
        <begin position="26"/>
        <end position="45"/>
    </location>
</feature>
<gene>
    <name evidence="3" type="ORF">IAA20_03705</name>
</gene>
<keyword evidence="2" id="KW-0472">Membrane</keyword>
<feature type="coiled-coil region" evidence="1">
    <location>
        <begin position="83"/>
        <end position="117"/>
    </location>
</feature>
<evidence type="ECO:0000313" key="3">
    <source>
        <dbReference type="EMBL" id="HIZ53033.1"/>
    </source>
</evidence>
<comment type="caution">
    <text evidence="3">The sequence shown here is derived from an EMBL/GenBank/DDBJ whole genome shotgun (WGS) entry which is preliminary data.</text>
</comment>
<keyword evidence="2" id="KW-0812">Transmembrane</keyword>
<sequence length="159" mass="17570">MMVDAATLTGEPSTKPISNTKKVIKWPLLAALFLLLITGITWTLLNQNKKIDKLTVTQSTQINKLVETKNELQRKNLTLTVATDENNEKLKEAREQVEKLSNDVKAYDKKTKKLKEQAEGAAEGEPITFPIVTGGTPIEPSQYFTGVGKVVTTDGKEVE</sequence>
<reference evidence="3" key="1">
    <citation type="journal article" date="2021" name="PeerJ">
        <title>Extensive microbial diversity within the chicken gut microbiome revealed by metagenomics and culture.</title>
        <authorList>
            <person name="Gilroy R."/>
            <person name="Ravi A."/>
            <person name="Getino M."/>
            <person name="Pursley I."/>
            <person name="Horton D.L."/>
            <person name="Alikhan N.F."/>
            <person name="Baker D."/>
            <person name="Gharbi K."/>
            <person name="Hall N."/>
            <person name="Watson M."/>
            <person name="Adriaenssens E.M."/>
            <person name="Foster-Nyarko E."/>
            <person name="Jarju S."/>
            <person name="Secka A."/>
            <person name="Antonio M."/>
            <person name="Oren A."/>
            <person name="Chaudhuri R.R."/>
            <person name="La Ragione R."/>
            <person name="Hildebrand F."/>
            <person name="Pallen M.J."/>
        </authorList>
    </citation>
    <scope>NUCLEOTIDE SEQUENCE</scope>
    <source>
        <strain evidence="3">CHK172-16539</strain>
    </source>
</reference>
<dbReference type="Proteomes" id="UP000824063">
    <property type="component" value="Unassembled WGS sequence"/>
</dbReference>
<dbReference type="EMBL" id="DXBN01000089">
    <property type="protein sequence ID" value="HIZ53033.1"/>
    <property type="molecule type" value="Genomic_DNA"/>
</dbReference>
<keyword evidence="1" id="KW-0175">Coiled coil</keyword>
<evidence type="ECO:0000256" key="2">
    <source>
        <dbReference type="SAM" id="Phobius"/>
    </source>
</evidence>
<reference evidence="3" key="2">
    <citation type="submission" date="2021-04" db="EMBL/GenBank/DDBJ databases">
        <authorList>
            <person name="Gilroy R."/>
        </authorList>
    </citation>
    <scope>NUCLEOTIDE SEQUENCE</scope>
    <source>
        <strain evidence="3">CHK172-16539</strain>
    </source>
</reference>
<protein>
    <submittedName>
        <fullName evidence="3">Uncharacterized protein</fullName>
    </submittedName>
</protein>
<proteinExistence type="predicted"/>
<evidence type="ECO:0000313" key="4">
    <source>
        <dbReference type="Proteomes" id="UP000824063"/>
    </source>
</evidence>
<accession>A0A9D2F6V9</accession>
<dbReference type="AlphaFoldDB" id="A0A9D2F6V9"/>
<evidence type="ECO:0000256" key="1">
    <source>
        <dbReference type="SAM" id="Coils"/>
    </source>
</evidence>
<organism evidence="3 4">
    <name type="scientific">Candidatus Enterococcus avicola</name>
    <dbReference type="NCBI Taxonomy" id="2838561"/>
    <lineage>
        <taxon>Bacteria</taxon>
        <taxon>Bacillati</taxon>
        <taxon>Bacillota</taxon>
        <taxon>Bacilli</taxon>
        <taxon>Lactobacillales</taxon>
        <taxon>Enterococcaceae</taxon>
        <taxon>Enterococcus</taxon>
    </lineage>
</organism>
<name>A0A9D2F6V9_9ENTE</name>
<keyword evidence="2" id="KW-1133">Transmembrane helix</keyword>